<dbReference type="GO" id="GO:0006281">
    <property type="term" value="P:DNA repair"/>
    <property type="evidence" value="ECO:0007669"/>
    <property type="project" value="UniProtKB-KW"/>
</dbReference>
<dbReference type="Pfam" id="PF13671">
    <property type="entry name" value="AAA_33"/>
    <property type="match status" value="1"/>
</dbReference>
<dbReference type="OMA" id="HEEINYL"/>
<organism evidence="9">
    <name type="scientific">Acromyrmex echinatior</name>
    <name type="common">Panamanian leafcutter ant</name>
    <name type="synonym">Acromyrmex octospinosus echinatior</name>
    <dbReference type="NCBI Taxonomy" id="103372"/>
    <lineage>
        <taxon>Eukaryota</taxon>
        <taxon>Metazoa</taxon>
        <taxon>Ecdysozoa</taxon>
        <taxon>Arthropoda</taxon>
        <taxon>Hexapoda</taxon>
        <taxon>Insecta</taxon>
        <taxon>Pterygota</taxon>
        <taxon>Neoptera</taxon>
        <taxon>Endopterygota</taxon>
        <taxon>Hymenoptera</taxon>
        <taxon>Apocrita</taxon>
        <taxon>Aculeata</taxon>
        <taxon>Formicoidea</taxon>
        <taxon>Formicidae</taxon>
        <taxon>Myrmicinae</taxon>
        <taxon>Acromyrmex</taxon>
    </lineage>
</organism>
<evidence type="ECO:0000313" key="9">
    <source>
        <dbReference type="Proteomes" id="UP000007755"/>
    </source>
</evidence>
<feature type="compositionally biased region" description="Acidic residues" evidence="6">
    <location>
        <begin position="142"/>
        <end position="151"/>
    </location>
</feature>
<dbReference type="FunFam" id="3.40.50.300:FF:000737">
    <property type="entry name" value="Bifunctional polynucleotide phosphatase/kinase"/>
    <property type="match status" value="1"/>
</dbReference>
<dbReference type="Gene3D" id="3.40.50.1000">
    <property type="entry name" value="HAD superfamily/HAD-like"/>
    <property type="match status" value="1"/>
</dbReference>
<evidence type="ECO:0000256" key="3">
    <source>
        <dbReference type="ARBA" id="ARBA00022801"/>
    </source>
</evidence>
<dbReference type="KEGG" id="aec:105153315"/>
<dbReference type="AlphaFoldDB" id="F4X6B8"/>
<dbReference type="InterPro" id="IPR036412">
    <property type="entry name" value="HAD-like_sf"/>
</dbReference>
<evidence type="ECO:0000313" key="8">
    <source>
        <dbReference type="EMBL" id="EGI58002.1"/>
    </source>
</evidence>
<dbReference type="PANTHER" id="PTHR12083">
    <property type="entry name" value="BIFUNCTIONAL POLYNUCLEOTIDE PHOSPHATASE/KINASE"/>
    <property type="match status" value="1"/>
</dbReference>
<keyword evidence="3" id="KW-0378">Hydrolase</keyword>
<dbReference type="Proteomes" id="UP000007755">
    <property type="component" value="Unassembled WGS sequence"/>
</dbReference>
<dbReference type="FunCoup" id="F4X6B8">
    <property type="interactions" value="1039"/>
</dbReference>
<keyword evidence="5" id="KW-0539">Nucleus</keyword>
<evidence type="ECO:0000259" key="7">
    <source>
        <dbReference type="Pfam" id="PF17913"/>
    </source>
</evidence>
<sequence length="483" mass="54980">MSAPVKSCYLRTLEGTPTNVYLPDNTPIFVGRSPETGITDVKCSRQQVRLCANYTETIVTVQQIGPHACGFNGFKTQKDVKFVAKHNDRLELLYGKHAFEIEFNPPPSVNNFTSRKRLYESEIEETEGKTKMLKSDNCSDNYSEESENDREEEQRSSSNGIHINQKTFSTSSGSSTSSEQSTESSNTSAKWDSVDNGKLLIYTASSVQNRPKVFIAVGKSIYRKPTIGMWEFLEKEKNGGITIDKAKSFYVGDAAGRPKNWAPGKKKDHSSVDRLMALNVDVKFETPEEHFLKRKAPPYELPKFNPKNLSQTDICNPADAELTLKQQEMILMVGSPGSGKSHFTKNHLKEYGYVNRDTLGSWQKCIAAVQQYLNERNSVVVDNTNPDKASRERYMEVAKKCNVPIRCFVMTTSLEHAKHNNKFRELTDPSHTPINDIIIHSYMKNYKPPTLEEGFKEIVEINFVPNFRNEQDRRLYEMYLLEN</sequence>
<dbReference type="OrthoDB" id="19045at2759"/>
<dbReference type="InParanoid" id="F4X6B8"/>
<dbReference type="GO" id="GO:0003690">
    <property type="term" value="F:double-stranded DNA binding"/>
    <property type="evidence" value="ECO:0007669"/>
    <property type="project" value="TreeGrafter"/>
</dbReference>
<dbReference type="SUPFAM" id="SSF56784">
    <property type="entry name" value="HAD-like"/>
    <property type="match status" value="1"/>
</dbReference>
<dbReference type="Pfam" id="PF08645">
    <property type="entry name" value="PNK3P"/>
    <property type="match status" value="1"/>
</dbReference>
<accession>F4X6B8</accession>
<keyword evidence="9" id="KW-1185">Reference proteome</keyword>
<evidence type="ECO:0000256" key="4">
    <source>
        <dbReference type="ARBA" id="ARBA00023204"/>
    </source>
</evidence>
<keyword evidence="8" id="KW-0418">Kinase</keyword>
<evidence type="ECO:0000256" key="2">
    <source>
        <dbReference type="ARBA" id="ARBA00022763"/>
    </source>
</evidence>
<name>F4X6B8_ACREC</name>
<feature type="region of interest" description="Disordered" evidence="6">
    <location>
        <begin position="123"/>
        <end position="190"/>
    </location>
</feature>
<dbReference type="Pfam" id="PF17913">
    <property type="entry name" value="FHA_2"/>
    <property type="match status" value="1"/>
</dbReference>
<dbReference type="Gene3D" id="3.40.50.300">
    <property type="entry name" value="P-loop containing nucleotide triphosphate hydrolases"/>
    <property type="match status" value="1"/>
</dbReference>
<dbReference type="InterPro" id="IPR008984">
    <property type="entry name" value="SMAD_FHA_dom_sf"/>
</dbReference>
<feature type="domain" description="PNK FHA" evidence="7">
    <location>
        <begin position="8"/>
        <end position="78"/>
    </location>
</feature>
<protein>
    <submittedName>
        <fullName evidence="8">Bifunctional polynucleotide phosphatase/kinase</fullName>
    </submittedName>
</protein>
<reference evidence="8" key="1">
    <citation type="submission" date="2011-02" db="EMBL/GenBank/DDBJ databases">
        <title>The genome of the leaf-cutting ant Acromyrmex echinatior suggests key adaptations to social evolution and fungus farming.</title>
        <authorList>
            <person name="Nygaard S."/>
            <person name="Zhang G."/>
        </authorList>
    </citation>
    <scope>NUCLEOTIDE SEQUENCE</scope>
</reference>
<keyword evidence="2" id="KW-0227">DNA damage</keyword>
<evidence type="ECO:0000256" key="1">
    <source>
        <dbReference type="ARBA" id="ARBA00004123"/>
    </source>
</evidence>
<dbReference type="GO" id="GO:0046404">
    <property type="term" value="F:ATP-dependent polydeoxyribonucleotide 5'-hydroxyl-kinase activity"/>
    <property type="evidence" value="ECO:0007669"/>
    <property type="project" value="TreeGrafter"/>
</dbReference>
<dbReference type="eggNOG" id="KOG2134">
    <property type="taxonomic scope" value="Eukaryota"/>
</dbReference>
<dbReference type="GO" id="GO:0046403">
    <property type="term" value="F:polynucleotide 3'-phosphatase activity"/>
    <property type="evidence" value="ECO:0007669"/>
    <property type="project" value="TreeGrafter"/>
</dbReference>
<dbReference type="InterPro" id="IPR013954">
    <property type="entry name" value="PNK3P"/>
</dbReference>
<comment type="subcellular location">
    <subcellularLocation>
        <location evidence="1">Nucleus</location>
    </subcellularLocation>
</comment>
<dbReference type="InterPro" id="IPR027417">
    <property type="entry name" value="P-loop_NTPase"/>
</dbReference>
<dbReference type="EMBL" id="GL888807">
    <property type="protein sequence ID" value="EGI58002.1"/>
    <property type="molecule type" value="Genomic_DNA"/>
</dbReference>
<gene>
    <name evidence="8" type="ORF">G5I_13933</name>
</gene>
<feature type="compositionally biased region" description="Low complexity" evidence="6">
    <location>
        <begin position="167"/>
        <end position="188"/>
    </location>
</feature>
<evidence type="ECO:0000256" key="5">
    <source>
        <dbReference type="ARBA" id="ARBA00023242"/>
    </source>
</evidence>
<dbReference type="Gene3D" id="2.60.200.20">
    <property type="match status" value="1"/>
</dbReference>
<evidence type="ECO:0000256" key="6">
    <source>
        <dbReference type="SAM" id="MobiDB-lite"/>
    </source>
</evidence>
<keyword evidence="4" id="KW-0234">DNA repair</keyword>
<dbReference type="InterPro" id="IPR023214">
    <property type="entry name" value="HAD_sf"/>
</dbReference>
<proteinExistence type="predicted"/>
<dbReference type="STRING" id="103372.F4X6B8"/>
<dbReference type="GO" id="GO:0005634">
    <property type="term" value="C:nucleus"/>
    <property type="evidence" value="ECO:0007669"/>
    <property type="project" value="UniProtKB-SubCell"/>
</dbReference>
<keyword evidence="8" id="KW-0808">Transferase</keyword>
<dbReference type="InterPro" id="IPR041388">
    <property type="entry name" value="FHA_2"/>
</dbReference>
<dbReference type="SUPFAM" id="SSF49879">
    <property type="entry name" value="SMAD/FHA domain"/>
    <property type="match status" value="1"/>
</dbReference>
<dbReference type="SUPFAM" id="SSF52540">
    <property type="entry name" value="P-loop containing nucleoside triphosphate hydrolases"/>
    <property type="match status" value="1"/>
</dbReference>
<dbReference type="PANTHER" id="PTHR12083:SF9">
    <property type="entry name" value="BIFUNCTIONAL POLYNUCLEOTIDE PHOSPHATASE_KINASE"/>
    <property type="match status" value="1"/>
</dbReference>